<protein>
    <submittedName>
        <fullName evidence="3">Transposase DDE domain protein</fullName>
    </submittedName>
</protein>
<dbReference type="EMBL" id="LANQ01000001">
    <property type="protein sequence ID" value="KJV59077.1"/>
    <property type="molecule type" value="Genomic_DNA"/>
</dbReference>
<evidence type="ECO:0000313" key="4">
    <source>
        <dbReference type="EMBL" id="KJV59077.1"/>
    </source>
</evidence>
<dbReference type="GO" id="GO:0003677">
    <property type="term" value="F:DNA binding"/>
    <property type="evidence" value="ECO:0007669"/>
    <property type="project" value="InterPro"/>
</dbReference>
<dbReference type="InterPro" id="IPR002559">
    <property type="entry name" value="Transposase_11"/>
</dbReference>
<dbReference type="GO" id="GO:0004803">
    <property type="term" value="F:transposase activity"/>
    <property type="evidence" value="ECO:0007669"/>
    <property type="project" value="InterPro"/>
</dbReference>
<feature type="domain" description="Transposase IS4-like" evidence="1">
    <location>
        <begin position="143"/>
        <end position="265"/>
    </location>
</feature>
<dbReference type="Pfam" id="PF01609">
    <property type="entry name" value="DDE_Tnp_1"/>
    <property type="match status" value="1"/>
</dbReference>
<dbReference type="PANTHER" id="PTHR34631:SF3">
    <property type="entry name" value="ISSOD12 TRANSPOSASE TNPA_ISSOD12"/>
    <property type="match status" value="1"/>
</dbReference>
<organism evidence="3 5">
    <name type="scientific">Rickettsia felis str. Pedreira</name>
    <dbReference type="NCBI Taxonomy" id="1359196"/>
    <lineage>
        <taxon>Bacteria</taxon>
        <taxon>Pseudomonadati</taxon>
        <taxon>Pseudomonadota</taxon>
        <taxon>Alphaproteobacteria</taxon>
        <taxon>Rickettsiales</taxon>
        <taxon>Rickettsiaceae</taxon>
        <taxon>Rickettsieae</taxon>
        <taxon>Rickettsia</taxon>
        <taxon>spotted fever group</taxon>
    </lineage>
</organism>
<reference evidence="3 5" key="1">
    <citation type="submission" date="2015-01" db="EMBL/GenBank/DDBJ databases">
        <title>Genome Sequencing of Rickettsiales.</title>
        <authorList>
            <person name="Daugherty S.C."/>
            <person name="Su Q."/>
            <person name="Abolude K."/>
            <person name="Beier-Sexton M."/>
            <person name="Carlyon J.A."/>
            <person name="Carter R."/>
            <person name="Day N.P."/>
            <person name="Dumler S.J."/>
            <person name="Dyachenko V."/>
            <person name="Godinez A."/>
            <person name="Kurtti T.J."/>
            <person name="Lichay M."/>
            <person name="Mullins K.E."/>
            <person name="Ott S."/>
            <person name="Pappas-Brown V."/>
            <person name="Paris D.H."/>
            <person name="Patel P."/>
            <person name="Richards A.L."/>
            <person name="Sadzewicz L."/>
            <person name="Sears K."/>
            <person name="Seidman D."/>
            <person name="Sengamalay N."/>
            <person name="Stenos J."/>
            <person name="Tallon L.J."/>
            <person name="Vincent G."/>
            <person name="Fraser C.M."/>
            <person name="Munderloh U."/>
            <person name="Dunning-Hotopp J.C."/>
        </authorList>
    </citation>
    <scope>NUCLEOTIDE SEQUENCE [LARGE SCALE GENOMIC DNA]</scope>
    <source>
        <strain evidence="3 5">Pedreira</strain>
    </source>
</reference>
<evidence type="ECO:0000259" key="1">
    <source>
        <dbReference type="Pfam" id="PF01609"/>
    </source>
</evidence>
<dbReference type="EMBL" id="LANQ01000001">
    <property type="protein sequence ID" value="KJV58394.1"/>
    <property type="molecule type" value="Genomic_DNA"/>
</dbReference>
<evidence type="ECO:0000313" key="5">
    <source>
        <dbReference type="Proteomes" id="UP000033475"/>
    </source>
</evidence>
<dbReference type="InterPro" id="IPR053172">
    <property type="entry name" value="Tn903_transposase"/>
</dbReference>
<dbReference type="GO" id="GO:0006313">
    <property type="term" value="P:DNA transposition"/>
    <property type="evidence" value="ECO:0007669"/>
    <property type="project" value="InterPro"/>
</dbReference>
<dbReference type="RefSeq" id="WP_011270718.1">
    <property type="nucleotide sequence ID" value="NZ_LANQ01000001.1"/>
</dbReference>
<evidence type="ECO:0000313" key="3">
    <source>
        <dbReference type="EMBL" id="KJV59071.1"/>
    </source>
</evidence>
<dbReference type="AlphaFoldDB" id="A0A0F3MTT2"/>
<dbReference type="EMBL" id="LANQ01000001">
    <property type="protein sequence ID" value="KJV59071.1"/>
    <property type="molecule type" value="Genomic_DNA"/>
</dbReference>
<proteinExistence type="predicted"/>
<evidence type="ECO:0000313" key="2">
    <source>
        <dbReference type="EMBL" id="KJV58394.1"/>
    </source>
</evidence>
<accession>A0A0F3MTT2</accession>
<dbReference type="PANTHER" id="PTHR34631">
    <property type="match status" value="1"/>
</dbReference>
<comment type="caution">
    <text evidence="3">The sequence shown here is derived from an EMBL/GenBank/DDBJ whole genome shotgun (WGS) entry which is preliminary data.</text>
</comment>
<sequence>MPYKERTKTGLPRKIDKPRYKITNWSQYNDSLRKRGMVSLYFPEGDLESLFINAQPYVEGESGRATTYQVPYIQLIYTLYRLFGFGQRQITGYFEDLWRGKGLEIPVPSFGHLCDLFSQIPLEVKQFCNKLAGRIKNGEAISLILDSTGLRFNTASNWYATKYNKVCKNKPWQKMHISIDPAMNIHNVEITDCHTADIEMLEYLIPGNISADRVIADGAYYSIEGVEKLSNRGITPVIPPPRNAKIYGQDNTIWHDKVVRYISKKVTFMHFIKNTVMELGH</sequence>
<dbReference type="PATRIC" id="fig|1359196.3.peg.1419"/>
<name>A0A0F3MTT2_RICFI</name>
<gene>
    <name evidence="2" type="ORF">RFEPED_0775</name>
    <name evidence="3" type="ORF">RFEPED_1468</name>
    <name evidence="4" type="ORF">RFEPED_1474</name>
</gene>
<dbReference type="Proteomes" id="UP000033475">
    <property type="component" value="Unassembled WGS sequence"/>
</dbReference>